<sequence>MTTRHDAQDKADMWDNRDLGASEEHAEAISPSLAAEFDDMMELQAISIRLQKSLLSNLKTIAAHHQIGYQPMVRDLLTRFAEAEMKKILIDQLNKIDEAQRDREKTVPVTEFIEDLRNQA</sequence>
<accession>A0ABS0DTI8</accession>
<dbReference type="RefSeq" id="WP_123902740.1">
    <property type="nucleotide sequence ID" value="NZ_JADOBH010000003.1"/>
</dbReference>
<name>A0ABS0DTI8_9GAMM</name>
<feature type="region of interest" description="Disordered" evidence="1">
    <location>
        <begin position="1"/>
        <end position="27"/>
    </location>
</feature>
<dbReference type="EMBL" id="JADOBH010000003">
    <property type="protein sequence ID" value="MBF7957145.1"/>
    <property type="molecule type" value="Genomic_DNA"/>
</dbReference>
<keyword evidence="3" id="KW-1185">Reference proteome</keyword>
<reference evidence="2 3" key="1">
    <citation type="submission" date="2020-11" db="EMBL/GenBank/DDBJ databases">
        <title>Taxonomic investigation of Rahnella spp.</title>
        <authorList>
            <person name="Lee S.D."/>
        </authorList>
    </citation>
    <scope>NUCLEOTIDE SEQUENCE [LARGE SCALE GENOMIC DNA]</scope>
    <source>
        <strain evidence="2 3">SAP-10</strain>
    </source>
</reference>
<evidence type="ECO:0000256" key="1">
    <source>
        <dbReference type="SAM" id="MobiDB-lite"/>
    </source>
</evidence>
<gene>
    <name evidence="2" type="ORF">IV431_16440</name>
</gene>
<organism evidence="2 3">
    <name type="scientific">Rahnella victoriana</name>
    <dbReference type="NCBI Taxonomy" id="1510570"/>
    <lineage>
        <taxon>Bacteria</taxon>
        <taxon>Pseudomonadati</taxon>
        <taxon>Pseudomonadota</taxon>
        <taxon>Gammaproteobacteria</taxon>
        <taxon>Enterobacterales</taxon>
        <taxon>Yersiniaceae</taxon>
        <taxon>Rahnella</taxon>
    </lineage>
</organism>
<evidence type="ECO:0000313" key="3">
    <source>
        <dbReference type="Proteomes" id="UP000600307"/>
    </source>
</evidence>
<protein>
    <submittedName>
        <fullName evidence="2">Uncharacterized protein</fullName>
    </submittedName>
</protein>
<dbReference type="Proteomes" id="UP000600307">
    <property type="component" value="Unassembled WGS sequence"/>
</dbReference>
<comment type="caution">
    <text evidence="2">The sequence shown here is derived from an EMBL/GenBank/DDBJ whole genome shotgun (WGS) entry which is preliminary data.</text>
</comment>
<evidence type="ECO:0000313" key="2">
    <source>
        <dbReference type="EMBL" id="MBF7957145.1"/>
    </source>
</evidence>
<proteinExistence type="predicted"/>